<gene>
    <name evidence="2" type="ORF">WMY93_031786</name>
</gene>
<evidence type="ECO:0000313" key="3">
    <source>
        <dbReference type="Proteomes" id="UP001460270"/>
    </source>
</evidence>
<feature type="region of interest" description="Disordered" evidence="1">
    <location>
        <begin position="325"/>
        <end position="417"/>
    </location>
</feature>
<reference evidence="3" key="1">
    <citation type="submission" date="2024-04" db="EMBL/GenBank/DDBJ databases">
        <title>Salinicola lusitanus LLJ914,a marine bacterium isolated from the Okinawa Trough.</title>
        <authorList>
            <person name="Li J."/>
        </authorList>
    </citation>
    <scope>NUCLEOTIDE SEQUENCE [LARGE SCALE GENOMIC DNA]</scope>
</reference>
<proteinExistence type="predicted"/>
<dbReference type="AlphaFoldDB" id="A0AAW0MFG1"/>
<organism evidence="2 3">
    <name type="scientific">Mugilogobius chulae</name>
    <name type="common">yellowstripe goby</name>
    <dbReference type="NCBI Taxonomy" id="88201"/>
    <lineage>
        <taxon>Eukaryota</taxon>
        <taxon>Metazoa</taxon>
        <taxon>Chordata</taxon>
        <taxon>Craniata</taxon>
        <taxon>Vertebrata</taxon>
        <taxon>Euteleostomi</taxon>
        <taxon>Actinopterygii</taxon>
        <taxon>Neopterygii</taxon>
        <taxon>Teleostei</taxon>
        <taxon>Neoteleostei</taxon>
        <taxon>Acanthomorphata</taxon>
        <taxon>Gobiaria</taxon>
        <taxon>Gobiiformes</taxon>
        <taxon>Gobioidei</taxon>
        <taxon>Gobiidae</taxon>
        <taxon>Gobionellinae</taxon>
        <taxon>Mugilogobius</taxon>
    </lineage>
</organism>
<feature type="region of interest" description="Disordered" evidence="1">
    <location>
        <begin position="147"/>
        <end position="277"/>
    </location>
</feature>
<accession>A0AAW0MFG1</accession>
<protein>
    <submittedName>
        <fullName evidence="2">Uncharacterized protein</fullName>
    </submittedName>
</protein>
<dbReference type="Proteomes" id="UP001460270">
    <property type="component" value="Unassembled WGS sequence"/>
</dbReference>
<feature type="compositionally biased region" description="Basic and acidic residues" evidence="1">
    <location>
        <begin position="35"/>
        <end position="93"/>
    </location>
</feature>
<evidence type="ECO:0000313" key="2">
    <source>
        <dbReference type="EMBL" id="KAK7877446.1"/>
    </source>
</evidence>
<feature type="compositionally biased region" description="Pro residues" evidence="1">
    <location>
        <begin position="253"/>
        <end position="267"/>
    </location>
</feature>
<keyword evidence="3" id="KW-1185">Reference proteome</keyword>
<name>A0AAW0MFG1_9GOBI</name>
<feature type="compositionally biased region" description="Polar residues" evidence="1">
    <location>
        <begin position="172"/>
        <end position="191"/>
    </location>
</feature>
<evidence type="ECO:0000256" key="1">
    <source>
        <dbReference type="SAM" id="MobiDB-lite"/>
    </source>
</evidence>
<feature type="compositionally biased region" description="Polar residues" evidence="1">
    <location>
        <begin position="24"/>
        <end position="34"/>
    </location>
</feature>
<feature type="compositionally biased region" description="Polar residues" evidence="1">
    <location>
        <begin position="237"/>
        <end position="250"/>
    </location>
</feature>
<dbReference type="EMBL" id="JBBPFD010000690">
    <property type="protein sequence ID" value="KAK7877446.1"/>
    <property type="molecule type" value="Genomic_DNA"/>
</dbReference>
<sequence length="474" mass="52393">MTNTNSTKPRTKTLVLPQVRYHPSIQNASNGLQRTQKEPQRTQKEPQRTQKEPQRTQKEPQRTQKEPQRTQKEPQRTQKEPQRTQKEPQRTQKEASGTLRKSPANEAKTDTSSAQRRDLKTGFTLTNLRQKSVIVPEVWYHPSITVPQNNRRKMEKFNTKSGSEAGAEDSEFLTNVPQRNVRNLPLNSTPDESCGAGRETRPKVKAKVQKSASECHSLDLRSVEAAAGDTTQRRGGKTSTEVQNPAQTSHSPGPGPSLSPGPGPSLSPGPGVEVSLLQPRPGLSLDQQLVDQVEVQTRGQRTNPDWFRLRQNRITAWKWAGSDQSHVLGHRPRGRSCSQISGAPERRPLPPSPRAGVRPLHRPGSALVGCQSRRDRDGRTNGPMAALPGGQVSVQTPSALSASGGRGGRSVLPGAEQAAGAQQQVRLLQRQQGALQQVRLLQRQQGAQQQVRLLQRQQGAQQQVRDQRRKNTAL</sequence>
<feature type="region of interest" description="Disordered" evidence="1">
    <location>
        <begin position="1"/>
        <end position="125"/>
    </location>
</feature>
<comment type="caution">
    <text evidence="2">The sequence shown here is derived from an EMBL/GenBank/DDBJ whole genome shotgun (WGS) entry which is preliminary data.</text>
</comment>